<dbReference type="Pfam" id="PF21530">
    <property type="entry name" value="Pif1_2B_dom"/>
    <property type="match status" value="1"/>
</dbReference>
<evidence type="ECO:0000313" key="5">
    <source>
        <dbReference type="WBParaSite" id="GPUH_0001962801-mRNA-1"/>
    </source>
</evidence>
<feature type="compositionally biased region" description="Polar residues" evidence="1">
    <location>
        <begin position="41"/>
        <end position="53"/>
    </location>
</feature>
<evidence type="ECO:0000256" key="1">
    <source>
        <dbReference type="SAM" id="MobiDB-lite"/>
    </source>
</evidence>
<sequence>MGLLRTLYLKVGGRYMITYNLDTSDGLTNGATGQLVRIDMGSQNPERNRQTGSGKPLRVWI</sequence>
<accession>A0A183EF62</accession>
<dbReference type="OrthoDB" id="6141723at2759"/>
<keyword evidence="4" id="KW-1185">Reference proteome</keyword>
<proteinExistence type="predicted"/>
<evidence type="ECO:0000313" key="4">
    <source>
        <dbReference type="Proteomes" id="UP000271098"/>
    </source>
</evidence>
<dbReference type="EMBL" id="UYRT01088824">
    <property type="protein sequence ID" value="VDN34182.1"/>
    <property type="molecule type" value="Genomic_DNA"/>
</dbReference>
<dbReference type="WBParaSite" id="GPUH_0001962801-mRNA-1">
    <property type="protein sequence ID" value="GPUH_0001962801-mRNA-1"/>
    <property type="gene ID" value="GPUH_0001962801"/>
</dbReference>
<feature type="domain" description="DNA helicase Pif1-like 2B" evidence="2">
    <location>
        <begin position="6"/>
        <end position="37"/>
    </location>
</feature>
<dbReference type="InterPro" id="IPR049163">
    <property type="entry name" value="Pif1-like_2B_dom"/>
</dbReference>
<dbReference type="Proteomes" id="UP000271098">
    <property type="component" value="Unassembled WGS sequence"/>
</dbReference>
<reference evidence="3 4" key="2">
    <citation type="submission" date="2018-11" db="EMBL/GenBank/DDBJ databases">
        <authorList>
            <consortium name="Pathogen Informatics"/>
        </authorList>
    </citation>
    <scope>NUCLEOTIDE SEQUENCE [LARGE SCALE GENOMIC DNA]</scope>
</reference>
<feature type="region of interest" description="Disordered" evidence="1">
    <location>
        <begin position="40"/>
        <end position="61"/>
    </location>
</feature>
<reference evidence="5" key="1">
    <citation type="submission" date="2016-06" db="UniProtKB">
        <authorList>
            <consortium name="WormBaseParasite"/>
        </authorList>
    </citation>
    <scope>IDENTIFICATION</scope>
</reference>
<evidence type="ECO:0000259" key="2">
    <source>
        <dbReference type="Pfam" id="PF21530"/>
    </source>
</evidence>
<dbReference type="AlphaFoldDB" id="A0A183EF62"/>
<gene>
    <name evidence="3" type="ORF">GPUH_LOCUS19603</name>
</gene>
<evidence type="ECO:0000313" key="3">
    <source>
        <dbReference type="EMBL" id="VDN34182.1"/>
    </source>
</evidence>
<protein>
    <submittedName>
        <fullName evidence="5">LAM_G_DOMAIN domain-containing protein</fullName>
    </submittedName>
</protein>
<name>A0A183EF62_9BILA</name>
<organism evidence="5">
    <name type="scientific">Gongylonema pulchrum</name>
    <dbReference type="NCBI Taxonomy" id="637853"/>
    <lineage>
        <taxon>Eukaryota</taxon>
        <taxon>Metazoa</taxon>
        <taxon>Ecdysozoa</taxon>
        <taxon>Nematoda</taxon>
        <taxon>Chromadorea</taxon>
        <taxon>Rhabditida</taxon>
        <taxon>Spirurina</taxon>
        <taxon>Spiruromorpha</taxon>
        <taxon>Spiruroidea</taxon>
        <taxon>Gongylonematidae</taxon>
        <taxon>Gongylonema</taxon>
    </lineage>
</organism>